<feature type="transmembrane region" description="Helical" evidence="1">
    <location>
        <begin position="207"/>
        <end position="225"/>
    </location>
</feature>
<keyword evidence="1" id="KW-0472">Membrane</keyword>
<evidence type="ECO:0000313" key="3">
    <source>
        <dbReference type="EMBL" id="HIQ62111.1"/>
    </source>
</evidence>
<dbReference type="EMBL" id="DVFI01000011">
    <property type="protein sequence ID" value="HIQ62111.1"/>
    <property type="molecule type" value="Genomic_DNA"/>
</dbReference>
<dbReference type="AlphaFoldDB" id="A0A9D0YTR0"/>
<reference evidence="3" key="2">
    <citation type="journal article" date="2021" name="PeerJ">
        <title>Extensive microbial diversity within the chicken gut microbiome revealed by metagenomics and culture.</title>
        <authorList>
            <person name="Gilroy R."/>
            <person name="Ravi A."/>
            <person name="Getino M."/>
            <person name="Pursley I."/>
            <person name="Horton D.L."/>
            <person name="Alikhan N.F."/>
            <person name="Baker D."/>
            <person name="Gharbi K."/>
            <person name="Hall N."/>
            <person name="Watson M."/>
            <person name="Adriaenssens E.M."/>
            <person name="Foster-Nyarko E."/>
            <person name="Jarju S."/>
            <person name="Secka A."/>
            <person name="Antonio M."/>
            <person name="Oren A."/>
            <person name="Chaudhuri R.R."/>
            <person name="La Ragione R."/>
            <person name="Hildebrand F."/>
            <person name="Pallen M.J."/>
        </authorList>
    </citation>
    <scope>NUCLEOTIDE SEQUENCE</scope>
    <source>
        <strain evidence="3">ChiHile30-977</strain>
    </source>
</reference>
<accession>A0A9D0YTR0</accession>
<keyword evidence="1" id="KW-1133">Transmembrane helix</keyword>
<organism evidence="3 4">
    <name type="scientific">Candidatus Avichristensenella intestinipullorum</name>
    <dbReference type="NCBI Taxonomy" id="2840693"/>
    <lineage>
        <taxon>Bacteria</taxon>
        <taxon>Bacillati</taxon>
        <taxon>Bacillota</taxon>
        <taxon>Clostridia</taxon>
        <taxon>Candidatus Avichristensenella</taxon>
    </lineage>
</organism>
<dbReference type="Proteomes" id="UP000886819">
    <property type="component" value="Unassembled WGS sequence"/>
</dbReference>
<keyword evidence="1" id="KW-0812">Transmembrane</keyword>
<feature type="chain" id="PRO_5038585991" evidence="2">
    <location>
        <begin position="28"/>
        <end position="245"/>
    </location>
</feature>
<evidence type="ECO:0000256" key="1">
    <source>
        <dbReference type="SAM" id="Phobius"/>
    </source>
</evidence>
<name>A0A9D0YTR0_9FIRM</name>
<keyword evidence="2" id="KW-0732">Signal</keyword>
<gene>
    <name evidence="3" type="ORF">IAA66_00815</name>
</gene>
<comment type="caution">
    <text evidence="3">The sequence shown here is derived from an EMBL/GenBank/DDBJ whole genome shotgun (WGS) entry which is preliminary data.</text>
</comment>
<proteinExistence type="predicted"/>
<reference evidence="3" key="1">
    <citation type="submission" date="2020-10" db="EMBL/GenBank/DDBJ databases">
        <authorList>
            <person name="Gilroy R."/>
        </authorList>
    </citation>
    <scope>NUCLEOTIDE SEQUENCE</scope>
    <source>
        <strain evidence="3">ChiHile30-977</strain>
    </source>
</reference>
<evidence type="ECO:0000256" key="2">
    <source>
        <dbReference type="SAM" id="SignalP"/>
    </source>
</evidence>
<feature type="signal peptide" evidence="2">
    <location>
        <begin position="1"/>
        <end position="27"/>
    </location>
</feature>
<sequence length="245" mass="26884">MTRTIQRILSAACAVLTLCHAGPAAQAARTVLRDERLGLVLRVPHGWQAAWSMERLDDAETVLTAVCEDAAQDALLTVAEEEAFFSAAMLSEAEQAQYLASVREAYERMQGEETPASDAWISPHAQTPFFCILLEDGLPEGMEGLLLCMTVQGGRQYTLAVRSYAADAQALRGQAQAWMDGLTFDPNPEPGWGDWIRLWLLRPQVRLAASALVFAAWLAVFAGLWNRARRRRGESAGGLPPDAER</sequence>
<evidence type="ECO:0000313" key="4">
    <source>
        <dbReference type="Proteomes" id="UP000886819"/>
    </source>
</evidence>
<protein>
    <submittedName>
        <fullName evidence="3">Uncharacterized protein</fullName>
    </submittedName>
</protein>